<dbReference type="GO" id="GO:0046872">
    <property type="term" value="F:metal ion binding"/>
    <property type="evidence" value="ECO:0007669"/>
    <property type="project" value="UniProtKB-KW"/>
</dbReference>
<evidence type="ECO:0000256" key="2">
    <source>
        <dbReference type="ARBA" id="ARBA00003532"/>
    </source>
</evidence>
<evidence type="ECO:0000256" key="7">
    <source>
        <dbReference type="ARBA" id="ARBA00023014"/>
    </source>
</evidence>
<dbReference type="SUPFAM" id="SSF54862">
    <property type="entry name" value="4Fe-4S ferredoxins"/>
    <property type="match status" value="1"/>
</dbReference>
<comment type="caution">
    <text evidence="9">The sequence shown here is derived from an EMBL/GenBank/DDBJ whole genome shotgun (WGS) entry which is preliminary data.</text>
</comment>
<dbReference type="AlphaFoldDB" id="A0A1B7LIW7"/>
<dbReference type="PROSITE" id="PS00198">
    <property type="entry name" value="4FE4S_FER_1"/>
    <property type="match status" value="1"/>
</dbReference>
<evidence type="ECO:0000256" key="3">
    <source>
        <dbReference type="ARBA" id="ARBA00013529"/>
    </source>
</evidence>
<evidence type="ECO:0000256" key="1">
    <source>
        <dbReference type="ARBA" id="ARBA00001966"/>
    </source>
</evidence>
<organism evidence="9 10">
    <name type="scientific">Desulfotomaculum copahuensis</name>
    <dbReference type="NCBI Taxonomy" id="1838280"/>
    <lineage>
        <taxon>Bacteria</taxon>
        <taxon>Bacillati</taxon>
        <taxon>Bacillota</taxon>
        <taxon>Clostridia</taxon>
        <taxon>Eubacteriales</taxon>
        <taxon>Desulfotomaculaceae</taxon>
        <taxon>Desulfotomaculum</taxon>
    </lineage>
</organism>
<evidence type="ECO:0000259" key="8">
    <source>
        <dbReference type="PROSITE" id="PS51379"/>
    </source>
</evidence>
<keyword evidence="10" id="KW-1185">Reference proteome</keyword>
<evidence type="ECO:0000313" key="9">
    <source>
        <dbReference type="EMBL" id="OAT86493.1"/>
    </source>
</evidence>
<dbReference type="Pfam" id="PF04015">
    <property type="entry name" value="DUF362"/>
    <property type="match status" value="1"/>
</dbReference>
<dbReference type="InterPro" id="IPR050157">
    <property type="entry name" value="PSI_iron-sulfur_center"/>
</dbReference>
<keyword evidence="7" id="KW-0411">Iron-sulfur</keyword>
<evidence type="ECO:0000313" key="10">
    <source>
        <dbReference type="Proteomes" id="UP000078532"/>
    </source>
</evidence>
<reference evidence="9 10" key="1">
    <citation type="submission" date="2016-04" db="EMBL/GenBank/DDBJ databases">
        <authorList>
            <person name="Evans L.H."/>
            <person name="Alamgir A."/>
            <person name="Owens N."/>
            <person name="Weber N.D."/>
            <person name="Virtaneva K."/>
            <person name="Barbian K."/>
            <person name="Babar A."/>
            <person name="Rosenke K."/>
        </authorList>
    </citation>
    <scope>NUCLEOTIDE SEQUENCE [LARGE SCALE GENOMIC DNA]</scope>
    <source>
        <strain evidence="9 10">LMa1</strain>
    </source>
</reference>
<dbReference type="InterPro" id="IPR007160">
    <property type="entry name" value="DUF362"/>
</dbReference>
<comment type="function">
    <text evidence="2">Ferredoxins are iron-sulfur proteins that transfer electrons in a wide variety of metabolic reactions.</text>
</comment>
<dbReference type="STRING" id="1838280.A6M21_03500"/>
<dbReference type="OrthoDB" id="9781559at2"/>
<dbReference type="RefSeq" id="WP_066666220.1">
    <property type="nucleotide sequence ID" value="NZ_LYVF01000013.1"/>
</dbReference>
<feature type="domain" description="4Fe-4S ferredoxin-type" evidence="8">
    <location>
        <begin position="217"/>
        <end position="246"/>
    </location>
</feature>
<keyword evidence="5" id="KW-0479">Metal-binding</keyword>
<evidence type="ECO:0000256" key="6">
    <source>
        <dbReference type="ARBA" id="ARBA00023004"/>
    </source>
</evidence>
<dbReference type="EMBL" id="LYVF01000013">
    <property type="protein sequence ID" value="OAT86493.1"/>
    <property type="molecule type" value="Genomic_DNA"/>
</dbReference>
<proteinExistence type="predicted"/>
<dbReference type="Proteomes" id="UP000078532">
    <property type="component" value="Unassembled WGS sequence"/>
</dbReference>
<feature type="domain" description="4Fe-4S ferredoxin-type" evidence="8">
    <location>
        <begin position="186"/>
        <end position="215"/>
    </location>
</feature>
<dbReference type="InterPro" id="IPR017900">
    <property type="entry name" value="4Fe4S_Fe_S_CS"/>
</dbReference>
<dbReference type="PANTHER" id="PTHR24960">
    <property type="entry name" value="PHOTOSYSTEM I IRON-SULFUR CENTER-RELATED"/>
    <property type="match status" value="1"/>
</dbReference>
<keyword evidence="6" id="KW-0408">Iron</keyword>
<keyword evidence="4" id="KW-0004">4Fe-4S</keyword>
<dbReference type="PROSITE" id="PS51379">
    <property type="entry name" value="4FE4S_FER_2"/>
    <property type="match status" value="2"/>
</dbReference>
<comment type="cofactor">
    <cofactor evidence="1">
        <name>[4Fe-4S] cluster</name>
        <dbReference type="ChEBI" id="CHEBI:49883"/>
    </cofactor>
</comment>
<evidence type="ECO:0000256" key="5">
    <source>
        <dbReference type="ARBA" id="ARBA00022723"/>
    </source>
</evidence>
<dbReference type="Pfam" id="PF12838">
    <property type="entry name" value="Fer4_7"/>
    <property type="match status" value="1"/>
</dbReference>
<accession>A0A1B7LIW7</accession>
<name>A0A1B7LIW7_9FIRM</name>
<dbReference type="GO" id="GO:0051539">
    <property type="term" value="F:4 iron, 4 sulfur cluster binding"/>
    <property type="evidence" value="ECO:0007669"/>
    <property type="project" value="UniProtKB-KW"/>
</dbReference>
<protein>
    <recommendedName>
        <fullName evidence="3">Ferredoxin</fullName>
    </recommendedName>
</protein>
<dbReference type="InterPro" id="IPR017896">
    <property type="entry name" value="4Fe4S_Fe-S-bd"/>
</dbReference>
<dbReference type="PANTHER" id="PTHR24960:SF79">
    <property type="entry name" value="PHOTOSYSTEM I IRON-SULFUR CENTER"/>
    <property type="match status" value="1"/>
</dbReference>
<gene>
    <name evidence="9" type="ORF">A6M21_03500</name>
</gene>
<dbReference type="Gene3D" id="3.30.70.20">
    <property type="match status" value="2"/>
</dbReference>
<sequence>MPAKVFFTDLRANHRQNLLDKLEKLFDRAGMAELIAPRDLVAFKLHFGEQGNTGYVRPQFIRRLVNKVKSLGGKPFLTDANTLYVGGRANAVDHLQTAIENGFAYAVVDAPLVIADGLNGRDYINVEVNLKHFQTVKIGSAVVHADALLAVSHFKGHELTGFGGVLKNIGMGLGSRGGKQMMHSDVLPAVEPEKCVGCGRCTKWCPGEAITVPAETKKAEINREKCIGCGECTITCPEQAIAVNWKTEPDAIQEKIVEFAAGVLKNKTGKAGFITFLNNFSPECDCAGWTDAPVVRDIGMLASLDPVALDQACADLVNQEPVLAGSRLADKPGVSDKFRALWPQANWQRQLAYAEEAGLGSRAYELIKI</sequence>
<evidence type="ECO:0000256" key="4">
    <source>
        <dbReference type="ARBA" id="ARBA00022485"/>
    </source>
</evidence>